<comment type="caution">
    <text evidence="8">The sequence shown here is derived from an EMBL/GenBank/DDBJ whole genome shotgun (WGS) entry which is preliminary data.</text>
</comment>
<dbReference type="GO" id="GO:0019305">
    <property type="term" value="P:dTDP-rhamnose biosynthetic process"/>
    <property type="evidence" value="ECO:0007669"/>
    <property type="project" value="UniProtKB-UniPathway"/>
</dbReference>
<dbReference type="PANTHER" id="PTHR10491">
    <property type="entry name" value="DTDP-4-DEHYDRORHAMNOSE REDUCTASE"/>
    <property type="match status" value="1"/>
</dbReference>
<dbReference type="CDD" id="cd05254">
    <property type="entry name" value="dTDP_HR_like_SDR_e"/>
    <property type="match status" value="1"/>
</dbReference>
<dbReference type="GO" id="GO:0008831">
    <property type="term" value="F:dTDP-4-dehydrorhamnose reductase activity"/>
    <property type="evidence" value="ECO:0007669"/>
    <property type="project" value="UniProtKB-EC"/>
</dbReference>
<dbReference type="UniPathway" id="UPA00124"/>
<evidence type="ECO:0000256" key="2">
    <source>
        <dbReference type="ARBA" id="ARBA00010944"/>
    </source>
</evidence>
<comment type="similarity">
    <text evidence="2 6">Belongs to the dTDP-4-dehydrorhamnose reductase family.</text>
</comment>
<keyword evidence="6 8" id="KW-0560">Oxidoreductase</keyword>
<dbReference type="EMBL" id="VFWZ01000002">
    <property type="protein sequence ID" value="TPN87871.1"/>
    <property type="molecule type" value="Genomic_DNA"/>
</dbReference>
<accession>A0A504JMF6</accession>
<feature type="domain" description="RmlD-like substrate binding" evidence="7">
    <location>
        <begin position="9"/>
        <end position="284"/>
    </location>
</feature>
<keyword evidence="9" id="KW-1185">Reference proteome</keyword>
<comment type="function">
    <text evidence="6">Catalyzes the reduction of dTDP-6-deoxy-L-lyxo-4-hexulose to yield dTDP-L-rhamnose.</text>
</comment>
<evidence type="ECO:0000256" key="4">
    <source>
        <dbReference type="ARBA" id="ARBA00017099"/>
    </source>
</evidence>
<dbReference type="Pfam" id="PF04321">
    <property type="entry name" value="RmlD_sub_bind"/>
    <property type="match status" value="1"/>
</dbReference>
<sequence length="290" mass="33630">MQEKSKKNKVLVTGSDGQLGQCLKKIKNSYLNLDFHFTNSKSLNIVEKDKIEHLFSEHEFDFVINCAAYTNVEQAEKEPTKAFLINAEGVKNLAEVCKKHKTTLIHISTDYVFDGKKKTPYTEEDLPNPINEYGKSKRKGEEYIEEILESYFIIRTSWLYSEFGKNFYKTIIEKSKTEKELTITTSEIGTPTNANDLARFVLDLIQINDKKYGIYHYSNLGEATWYEFAKEILKLLGKHESVMLKKTNNYPTFAVRPEYSVLSKEKTLEIFNTSILNWALSMSEIDKFMQ</sequence>
<dbReference type="NCBIfam" id="TIGR01214">
    <property type="entry name" value="rmlD"/>
    <property type="match status" value="1"/>
</dbReference>
<evidence type="ECO:0000256" key="1">
    <source>
        <dbReference type="ARBA" id="ARBA00004781"/>
    </source>
</evidence>
<organism evidence="8 9">
    <name type="scientific">Aquimarina algicola</name>
    <dbReference type="NCBI Taxonomy" id="2589995"/>
    <lineage>
        <taxon>Bacteria</taxon>
        <taxon>Pseudomonadati</taxon>
        <taxon>Bacteroidota</taxon>
        <taxon>Flavobacteriia</taxon>
        <taxon>Flavobacteriales</taxon>
        <taxon>Flavobacteriaceae</taxon>
        <taxon>Aquimarina</taxon>
    </lineage>
</organism>
<evidence type="ECO:0000313" key="8">
    <source>
        <dbReference type="EMBL" id="TPN87871.1"/>
    </source>
</evidence>
<evidence type="ECO:0000259" key="7">
    <source>
        <dbReference type="Pfam" id="PF04321"/>
    </source>
</evidence>
<gene>
    <name evidence="8" type="primary">rfbD</name>
    <name evidence="8" type="ORF">FHK87_09870</name>
</gene>
<dbReference type="InterPro" id="IPR036291">
    <property type="entry name" value="NAD(P)-bd_dom_sf"/>
</dbReference>
<dbReference type="AlphaFoldDB" id="A0A504JMF6"/>
<dbReference type="SUPFAM" id="SSF51735">
    <property type="entry name" value="NAD(P)-binding Rossmann-fold domains"/>
    <property type="match status" value="1"/>
</dbReference>
<comment type="pathway">
    <text evidence="1 6">Carbohydrate biosynthesis; dTDP-L-rhamnose biosynthesis.</text>
</comment>
<protein>
    <recommendedName>
        <fullName evidence="4 6">dTDP-4-dehydrorhamnose reductase</fullName>
        <ecNumber evidence="3 6">1.1.1.133</ecNumber>
    </recommendedName>
</protein>
<evidence type="ECO:0000256" key="5">
    <source>
        <dbReference type="ARBA" id="ARBA00048200"/>
    </source>
</evidence>
<evidence type="ECO:0000256" key="6">
    <source>
        <dbReference type="RuleBase" id="RU364082"/>
    </source>
</evidence>
<evidence type="ECO:0000313" key="9">
    <source>
        <dbReference type="Proteomes" id="UP000315540"/>
    </source>
</evidence>
<dbReference type="Gene3D" id="3.40.50.720">
    <property type="entry name" value="NAD(P)-binding Rossmann-like Domain"/>
    <property type="match status" value="1"/>
</dbReference>
<dbReference type="Gene3D" id="3.90.25.10">
    <property type="entry name" value="UDP-galactose 4-epimerase, domain 1"/>
    <property type="match status" value="1"/>
</dbReference>
<dbReference type="Proteomes" id="UP000315540">
    <property type="component" value="Unassembled WGS sequence"/>
</dbReference>
<dbReference type="EC" id="1.1.1.133" evidence="3 6"/>
<dbReference type="RefSeq" id="WP_140592510.1">
    <property type="nucleotide sequence ID" value="NZ_VFWZ01000002.1"/>
</dbReference>
<reference evidence="8 9" key="1">
    <citation type="submission" date="2019-06" db="EMBL/GenBank/DDBJ databases">
        <authorList>
            <person name="Meng X."/>
        </authorList>
    </citation>
    <scope>NUCLEOTIDE SEQUENCE [LARGE SCALE GENOMIC DNA]</scope>
    <source>
        <strain evidence="8 9">M625</strain>
    </source>
</reference>
<proteinExistence type="inferred from homology"/>
<dbReference type="PANTHER" id="PTHR10491:SF4">
    <property type="entry name" value="METHIONINE ADENOSYLTRANSFERASE 2 SUBUNIT BETA"/>
    <property type="match status" value="1"/>
</dbReference>
<keyword evidence="6" id="KW-0521">NADP</keyword>
<dbReference type="GO" id="GO:0005829">
    <property type="term" value="C:cytosol"/>
    <property type="evidence" value="ECO:0007669"/>
    <property type="project" value="TreeGrafter"/>
</dbReference>
<dbReference type="FunFam" id="3.40.50.720:FF:000159">
    <property type="entry name" value="dTDP-4-dehydrorhamnose reductase"/>
    <property type="match status" value="1"/>
</dbReference>
<comment type="catalytic activity">
    <reaction evidence="5">
        <text>dTDP-beta-L-rhamnose + NADP(+) = dTDP-4-dehydro-beta-L-rhamnose + NADPH + H(+)</text>
        <dbReference type="Rhea" id="RHEA:21796"/>
        <dbReference type="ChEBI" id="CHEBI:15378"/>
        <dbReference type="ChEBI" id="CHEBI:57510"/>
        <dbReference type="ChEBI" id="CHEBI:57783"/>
        <dbReference type="ChEBI" id="CHEBI:58349"/>
        <dbReference type="ChEBI" id="CHEBI:62830"/>
        <dbReference type="EC" id="1.1.1.133"/>
    </reaction>
</comment>
<dbReference type="InterPro" id="IPR029903">
    <property type="entry name" value="RmlD-like-bd"/>
</dbReference>
<evidence type="ECO:0000256" key="3">
    <source>
        <dbReference type="ARBA" id="ARBA00012929"/>
    </source>
</evidence>
<name>A0A504JMF6_9FLAO</name>
<dbReference type="OrthoDB" id="9803892at2"/>
<dbReference type="InterPro" id="IPR005913">
    <property type="entry name" value="dTDP_dehydrorham_reduct"/>
</dbReference>